<dbReference type="GO" id="GO:0016798">
    <property type="term" value="F:hydrolase activity, acting on glycosyl bonds"/>
    <property type="evidence" value="ECO:0007669"/>
    <property type="project" value="InterPro"/>
</dbReference>
<dbReference type="SUPFAM" id="SSF51445">
    <property type="entry name" value="(Trans)glycosidases"/>
    <property type="match status" value="1"/>
</dbReference>
<evidence type="ECO:0000313" key="4">
    <source>
        <dbReference type="Proteomes" id="UP000014760"/>
    </source>
</evidence>
<evidence type="ECO:0000313" key="3">
    <source>
        <dbReference type="EnsemblMetazoa" id="CapteP226081"/>
    </source>
</evidence>
<protein>
    <recommendedName>
        <fullName evidence="5">Heparanase</fullName>
    </recommendedName>
</protein>
<gene>
    <name evidence="2" type="ORF">CAPTEDRAFT_226081</name>
</gene>
<name>R7UN70_CAPTE</name>
<sequence length="427" mass="48135">MHFELGNEPNQFPESVHRSLSGSQIGRDFQILQKIIRDRIPKCPHLKEAFIVGPDITRPNKNSLNFLNDYIKPAAGVIDYLTFHTYYLNLETAKPEDFTNYKLMDTLAQQVDEVRSSIYTAHKIRKDIWLGESGTCLGGTKGVEFCQCYLAGFLWLDKLGLAASMDVKVVIRQVLYDGVDGLLDKHMNIMPDYWLSVLFKKLAGNRVLEVARATLQNQVRFYAHCTNTKLSTYPSGAVTYFGLNMLTSEVNLTLTEEHMTLTKHIYWLTPGDDQGLISKHVALNNHVLKMVNSTQLPQMPPSVIGANEAVILPQMSFGFVVIPDAKAEAVKNKKDELHVLLYTIFATKKVVCWKHTQHSLLACDVTNFSFNEANFLNRLVYTNTLAPSYAVVGMTNYFDVIDDCIKANIYGTSVLGTYSSIIHIMQC</sequence>
<dbReference type="HOGENOM" id="CLU_642896_0_0_1"/>
<evidence type="ECO:0000256" key="1">
    <source>
        <dbReference type="ARBA" id="ARBA00009800"/>
    </source>
</evidence>
<dbReference type="InterPro" id="IPR017853">
    <property type="entry name" value="GH"/>
</dbReference>
<dbReference type="EMBL" id="AMQN01023465">
    <property type="status" value="NOT_ANNOTATED_CDS"/>
    <property type="molecule type" value="Genomic_DNA"/>
</dbReference>
<dbReference type="PANTHER" id="PTHR46145:SF4">
    <property type="entry name" value="HEPARANASE"/>
    <property type="match status" value="1"/>
</dbReference>
<reference evidence="4" key="1">
    <citation type="submission" date="2012-12" db="EMBL/GenBank/DDBJ databases">
        <authorList>
            <person name="Hellsten U."/>
            <person name="Grimwood J."/>
            <person name="Chapman J.A."/>
            <person name="Shapiro H."/>
            <person name="Aerts A."/>
            <person name="Otillar R.P."/>
            <person name="Terry A.Y."/>
            <person name="Boore J.L."/>
            <person name="Simakov O."/>
            <person name="Marletaz F."/>
            <person name="Cho S.-J."/>
            <person name="Edsinger-Gonzales E."/>
            <person name="Havlak P."/>
            <person name="Kuo D.-H."/>
            <person name="Larsson T."/>
            <person name="Lv J."/>
            <person name="Arendt D."/>
            <person name="Savage R."/>
            <person name="Osoegawa K."/>
            <person name="de Jong P."/>
            <person name="Lindberg D.R."/>
            <person name="Seaver E.C."/>
            <person name="Weisblat D.A."/>
            <person name="Putnam N.H."/>
            <person name="Grigoriev I.V."/>
            <person name="Rokhsar D.S."/>
        </authorList>
    </citation>
    <scope>NUCLEOTIDE SEQUENCE</scope>
    <source>
        <strain evidence="4">I ESC-2004</strain>
    </source>
</reference>
<dbReference type="InterPro" id="IPR005199">
    <property type="entry name" value="Glyco_hydro_79"/>
</dbReference>
<reference evidence="3" key="3">
    <citation type="submission" date="2015-06" db="UniProtKB">
        <authorList>
            <consortium name="EnsemblMetazoa"/>
        </authorList>
    </citation>
    <scope>IDENTIFICATION</scope>
</reference>
<dbReference type="Pfam" id="PF03662">
    <property type="entry name" value="Glyco_hydro_79n"/>
    <property type="match status" value="1"/>
</dbReference>
<proteinExistence type="inferred from homology"/>
<dbReference type="OrthoDB" id="10066041at2759"/>
<dbReference type="EMBL" id="KB301538">
    <property type="protein sequence ID" value="ELU05392.1"/>
    <property type="molecule type" value="Genomic_DNA"/>
</dbReference>
<accession>R7UN70</accession>
<dbReference type="PANTHER" id="PTHR46145">
    <property type="entry name" value="HEPARANASE"/>
    <property type="match status" value="1"/>
</dbReference>
<evidence type="ECO:0000313" key="2">
    <source>
        <dbReference type="EMBL" id="ELU05392.1"/>
    </source>
</evidence>
<evidence type="ECO:0008006" key="5">
    <source>
        <dbReference type="Google" id="ProtNLM"/>
    </source>
</evidence>
<reference evidence="2 4" key="2">
    <citation type="journal article" date="2013" name="Nature">
        <title>Insights into bilaterian evolution from three spiralian genomes.</title>
        <authorList>
            <person name="Simakov O."/>
            <person name="Marletaz F."/>
            <person name="Cho S.J."/>
            <person name="Edsinger-Gonzales E."/>
            <person name="Havlak P."/>
            <person name="Hellsten U."/>
            <person name="Kuo D.H."/>
            <person name="Larsson T."/>
            <person name="Lv J."/>
            <person name="Arendt D."/>
            <person name="Savage R."/>
            <person name="Osoegawa K."/>
            <person name="de Jong P."/>
            <person name="Grimwood J."/>
            <person name="Chapman J.A."/>
            <person name="Shapiro H."/>
            <person name="Aerts A."/>
            <person name="Otillar R.P."/>
            <person name="Terry A.Y."/>
            <person name="Boore J.L."/>
            <person name="Grigoriev I.V."/>
            <person name="Lindberg D.R."/>
            <person name="Seaver E.C."/>
            <person name="Weisblat D.A."/>
            <person name="Putnam N.H."/>
            <person name="Rokhsar D.S."/>
        </authorList>
    </citation>
    <scope>NUCLEOTIDE SEQUENCE</scope>
    <source>
        <strain evidence="2 4">I ESC-2004</strain>
    </source>
</reference>
<dbReference type="GO" id="GO:0031012">
    <property type="term" value="C:extracellular matrix"/>
    <property type="evidence" value="ECO:0007669"/>
    <property type="project" value="TreeGrafter"/>
</dbReference>
<dbReference type="OMA" id="RRLWENQ"/>
<dbReference type="GO" id="GO:0016020">
    <property type="term" value="C:membrane"/>
    <property type="evidence" value="ECO:0007669"/>
    <property type="project" value="InterPro"/>
</dbReference>
<dbReference type="GO" id="GO:0005615">
    <property type="term" value="C:extracellular space"/>
    <property type="evidence" value="ECO:0007669"/>
    <property type="project" value="TreeGrafter"/>
</dbReference>
<comment type="similarity">
    <text evidence="1">Belongs to the glycosyl hydrolase 79 family.</text>
</comment>
<dbReference type="Proteomes" id="UP000014760">
    <property type="component" value="Unassembled WGS sequence"/>
</dbReference>
<keyword evidence="4" id="KW-1185">Reference proteome</keyword>
<dbReference type="Gene3D" id="3.20.20.80">
    <property type="entry name" value="Glycosidases"/>
    <property type="match status" value="1"/>
</dbReference>
<organism evidence="2">
    <name type="scientific">Capitella teleta</name>
    <name type="common">Polychaete worm</name>
    <dbReference type="NCBI Taxonomy" id="283909"/>
    <lineage>
        <taxon>Eukaryota</taxon>
        <taxon>Metazoa</taxon>
        <taxon>Spiralia</taxon>
        <taxon>Lophotrochozoa</taxon>
        <taxon>Annelida</taxon>
        <taxon>Polychaeta</taxon>
        <taxon>Sedentaria</taxon>
        <taxon>Scolecida</taxon>
        <taxon>Capitellidae</taxon>
        <taxon>Capitella</taxon>
    </lineage>
</organism>
<dbReference type="AlphaFoldDB" id="R7UN70"/>
<dbReference type="EnsemblMetazoa" id="CapteT226081">
    <property type="protein sequence ID" value="CapteP226081"/>
    <property type="gene ID" value="CapteG226081"/>
</dbReference>